<dbReference type="EMBL" id="MRZV01001128">
    <property type="protein sequence ID" value="PIK40387.1"/>
    <property type="molecule type" value="Genomic_DNA"/>
</dbReference>
<feature type="non-terminal residue" evidence="4">
    <location>
        <position position="469"/>
    </location>
</feature>
<proteinExistence type="predicted"/>
<feature type="compositionally biased region" description="Basic and acidic residues" evidence="1">
    <location>
        <begin position="262"/>
        <end position="275"/>
    </location>
</feature>
<feature type="transmembrane region" description="Helical" evidence="2">
    <location>
        <begin position="382"/>
        <end position="403"/>
    </location>
</feature>
<dbReference type="OrthoDB" id="118951at2759"/>
<protein>
    <submittedName>
        <fullName evidence="4">Putative nose resistant to fluoxetine protein 6-like</fullName>
    </submittedName>
</protein>
<keyword evidence="5" id="KW-1185">Reference proteome</keyword>
<evidence type="ECO:0000313" key="5">
    <source>
        <dbReference type="Proteomes" id="UP000230750"/>
    </source>
</evidence>
<dbReference type="PANTHER" id="PTHR11161:SF0">
    <property type="entry name" value="O-ACYLTRANSFERASE LIKE PROTEIN"/>
    <property type="match status" value="1"/>
</dbReference>
<dbReference type="Proteomes" id="UP000230750">
    <property type="component" value="Unassembled WGS sequence"/>
</dbReference>
<evidence type="ECO:0000256" key="1">
    <source>
        <dbReference type="SAM" id="MobiDB-lite"/>
    </source>
</evidence>
<gene>
    <name evidence="4" type="ORF">BSL78_22768</name>
</gene>
<dbReference type="AlphaFoldDB" id="A0A2G8JX82"/>
<comment type="caution">
    <text evidence="4">The sequence shown here is derived from an EMBL/GenBank/DDBJ whole genome shotgun (WGS) entry which is preliminary data.</text>
</comment>
<organism evidence="4 5">
    <name type="scientific">Stichopus japonicus</name>
    <name type="common">Sea cucumber</name>
    <dbReference type="NCBI Taxonomy" id="307972"/>
    <lineage>
        <taxon>Eukaryota</taxon>
        <taxon>Metazoa</taxon>
        <taxon>Echinodermata</taxon>
        <taxon>Eleutherozoa</taxon>
        <taxon>Echinozoa</taxon>
        <taxon>Holothuroidea</taxon>
        <taxon>Aspidochirotacea</taxon>
        <taxon>Aspidochirotida</taxon>
        <taxon>Stichopodidae</taxon>
        <taxon>Apostichopus</taxon>
    </lineage>
</organism>
<dbReference type="InterPro" id="IPR002656">
    <property type="entry name" value="Acyl_transf_3_dom"/>
</dbReference>
<evidence type="ECO:0000256" key="2">
    <source>
        <dbReference type="SAM" id="Phobius"/>
    </source>
</evidence>
<reference evidence="4 5" key="1">
    <citation type="journal article" date="2017" name="PLoS Biol.">
        <title>The sea cucumber genome provides insights into morphological evolution and visceral regeneration.</title>
        <authorList>
            <person name="Zhang X."/>
            <person name="Sun L."/>
            <person name="Yuan J."/>
            <person name="Sun Y."/>
            <person name="Gao Y."/>
            <person name="Zhang L."/>
            <person name="Li S."/>
            <person name="Dai H."/>
            <person name="Hamel J.F."/>
            <person name="Liu C."/>
            <person name="Yu Y."/>
            <person name="Liu S."/>
            <person name="Lin W."/>
            <person name="Guo K."/>
            <person name="Jin S."/>
            <person name="Xu P."/>
            <person name="Storey K.B."/>
            <person name="Huan P."/>
            <person name="Zhang T."/>
            <person name="Zhou Y."/>
            <person name="Zhang J."/>
            <person name="Lin C."/>
            <person name="Li X."/>
            <person name="Xing L."/>
            <person name="Huo D."/>
            <person name="Sun M."/>
            <person name="Wang L."/>
            <person name="Mercier A."/>
            <person name="Li F."/>
            <person name="Yang H."/>
            <person name="Xiang J."/>
        </authorList>
    </citation>
    <scope>NUCLEOTIDE SEQUENCE [LARGE SCALE GENOMIC DNA]</scope>
    <source>
        <strain evidence="4">Shaxun</strain>
        <tissue evidence="4">Muscle</tissue>
    </source>
</reference>
<feature type="transmembrane region" description="Helical" evidence="2">
    <location>
        <begin position="215"/>
        <end position="234"/>
    </location>
</feature>
<feature type="region of interest" description="Disordered" evidence="1">
    <location>
        <begin position="262"/>
        <end position="302"/>
    </location>
</feature>
<dbReference type="PANTHER" id="PTHR11161">
    <property type="entry name" value="O-ACYLTRANSFERASE"/>
    <property type="match status" value="1"/>
</dbReference>
<dbReference type="Pfam" id="PF01757">
    <property type="entry name" value="Acyl_transf_3"/>
    <property type="match status" value="1"/>
</dbReference>
<dbReference type="InterPro" id="IPR052728">
    <property type="entry name" value="O2_lipid_transport_reg"/>
</dbReference>
<feature type="domain" description="Acyltransferase 3" evidence="3">
    <location>
        <begin position="342"/>
        <end position="467"/>
    </location>
</feature>
<name>A0A2G8JX82_STIJA</name>
<accession>A0A2G8JX82</accession>
<evidence type="ECO:0000259" key="3">
    <source>
        <dbReference type="Pfam" id="PF01757"/>
    </source>
</evidence>
<feature type="transmembrane region" description="Helical" evidence="2">
    <location>
        <begin position="447"/>
        <end position="468"/>
    </location>
</feature>
<keyword evidence="2" id="KW-0472">Membrane</keyword>
<dbReference type="GO" id="GO:0016747">
    <property type="term" value="F:acyltransferase activity, transferring groups other than amino-acyl groups"/>
    <property type="evidence" value="ECO:0007669"/>
    <property type="project" value="InterPro"/>
</dbReference>
<keyword evidence="2" id="KW-1133">Transmembrane helix</keyword>
<keyword evidence="2" id="KW-0812">Transmembrane</keyword>
<evidence type="ECO:0000313" key="4">
    <source>
        <dbReference type="EMBL" id="PIK40387.1"/>
    </source>
</evidence>
<sequence>MKNGDMAVIQARWLINSDIIWAESHDRYSSVESNSAELKSRKNHTEEADVIKFVLPLKERSRDVKIWKAEYLRTETEQITLTLKESPNVHRLFVNEQDVVYFVYFPLDFLSTVRASNANPPTLITMAFTGNVQYLANFELCVAVKENPSREIPMTAKVCDMNVPPYPFQIGLCVPESCSDVDLYLFVNAVLAKYNINRGVYFTCVIDRPWTWDSIFVMIILCLFGVAAIVGTTYDLVFRRRKNTETTVIVNVSTTQKDTNIDEAAREDEAGRLPLKEGAPQTGREVPTPGAVSSANEHDQKVENIERGEVTTNQAVSSGNDNANYVYTEIGSKPWFAFNWEAPYGVDTFLVLSGLLVTYLTLKQLDKSDGKMNWVMFYVHRYIRLTPVYMVCLGIWTSIVIQIGEGSRKYEAFAGGRAVCQQYWWANLLYINNLVPYPGNVSQCMGWTWYLANDMQFFIFSPIFIILLY</sequence>